<evidence type="ECO:0000256" key="5">
    <source>
        <dbReference type="ARBA" id="ARBA00022989"/>
    </source>
</evidence>
<keyword evidence="3" id="KW-0813">Transport</keyword>
<sequence length="1631" mass="177764">MTKVDHMLVFFDRQSSRENMGTSGGDTELLGGSYEFLSLDTAIIFPSKYQPCQLLIQVELQPGLRNAAMVVCWILGLGSLVSWNSMLTIGDYYYALFPDYHPSRVLTLVYQPFAVGTMALLAYNEAKIDTRKRNLAGYIIFFLSTLALILIDLATSGKGGIGNYIAICVFVAAFGVADAHVQGGMVGDLSLMLPEFIQSFLAGLAASGALTSALRLMTKAAFEKSGNGLRKGTMLFLAISTFLEFLCIFLYAFMFPKLPIVKHFRAKAASEGSKTVSSDLVAAGIKTEASERAEVDAKSPERLSNKELLFQNIDYALDLFFIYVLTLSIFPGFLYENTGSHQLGSWVRSKMQWFSTSDISESASMEYYSFLAGMAASGALTTALRLITKAVFEKSENGLRKGAMLFLGVSTFFQLICISLYAFIFPKLPIVKHFRAKAASEGSKTVLSDLAAAGIQSEARERVLDLATSGKGGLGNFAAICVFVAAFGIADGNVQGGMVGDLSFMCPEFLQLPIVKHYRSKAASEGSKTVSADLAAAGIQEASAKADEGSNSPERLRNKELLAQNIDYAVVLFFIYVLTLSIFPGFIFENTGSHQLGSWYQLVLIAMYNVMDLISRYIPLLETLKLKSRKYLVIATLSRFLLVPAFYFTAKYGDQGWMILLTSFLGLTNGYLTVCVLTEAPKGYKGPEQNALGNLLVLCLLGGIFAGVALDWLWLIGKKNVFSGVAKIMAEKEGEGEGGLSRWVEASKSMGAQDAADEAGSNGALWVVAEGRVIEATGRDVEGAIPRTPKGWFTAGVFSTSDISESASMEYYGRNTAMTVCWILGLGSLLSWNSVLTIGDYYYVLFPSFLAGMAASGALTTALRYPLVLLAMFYAWDLISRYIPIIKILHLESRKGLIVATMSRFLLIPAFYFAAKYGDPGWMIMLTSFLGLTNGSLTVCVFTSAPKGYMQYHPERVLTLVYLPFAFGTMAILVHNEAKINTRQRNLTGYVVFFASSLALLVLDLATSGKGGIRNFAAICVFVAAFGIADGKVQVLFLAISTLFEFLCIFLYASIFAKLPIVKHYRSKAASEGSKTVSADLAAAGIQEASEKADEGSNSAERLSNKELLARNIDYAGVLFFIYVLTLSIFPGFIFENTGSHQLGSWYQLVLIAMYNVMDLISRYIPLLETLKLKSRKCLMTATLSRFLLVPAFYFTAKHGDQGWMILLTSFLGLTNGYLTVCVLTEAPKGYKGPEQNALGNLLVLCLLGGVFAGVALDWLWLIGKKNCRLYRGAAMTAGDSSVVPVRLEGKYAAMFVCWVLGLGALVAWNSMLTIGDYYYALFPLDLATSGKGGVGNYIGICIIVAIFGVADAHVEGGMVGDLSFMCPEFIQSFLAGLAASGALTSGLRLMTKAAFENSGNGLRKGTMLFLAISTFFEFICILLYAYVFAKLPIVKYYRSKAASEGSKTVSSDLAAAGIKTEASADDSERLSNKQLLFQNIDYALDLFLIYVLTLSIFPGFLYENTGSHQLGSWYPLVLIAMYNVFDLIARYIPLVQCLKLESRKGLVIAILSRFLLIPAFYFTAKYGDQGWMIMLTSFLGLTNGYLTVCVFTAAPKGYKGPEQNALGNLLVFFLLGGIFAGVSLDWLWLI</sequence>
<feature type="transmembrane region" description="Helical" evidence="7">
    <location>
        <begin position="987"/>
        <end position="1006"/>
    </location>
</feature>
<comment type="subcellular location">
    <subcellularLocation>
        <location evidence="1">Membrane</location>
        <topology evidence="1">Multi-pass membrane protein</topology>
    </subcellularLocation>
</comment>
<comment type="similarity">
    <text evidence="2">Belongs to the SLC29A/ENT transporter (TC 2.A.57) family.</text>
</comment>
<feature type="transmembrane region" description="Helical" evidence="7">
    <location>
        <begin position="67"/>
        <end position="85"/>
    </location>
</feature>
<feature type="transmembrane region" description="Helical" evidence="7">
    <location>
        <begin position="599"/>
        <end position="619"/>
    </location>
</feature>
<feature type="transmembrane region" description="Helical" evidence="7">
    <location>
        <begin position="1408"/>
        <end position="1430"/>
    </location>
</feature>
<dbReference type="Proteomes" id="UP001187471">
    <property type="component" value="Unassembled WGS sequence"/>
</dbReference>
<gene>
    <name evidence="8" type="ORF">RJ640_017614</name>
</gene>
<feature type="transmembrane region" description="Helical" evidence="7">
    <location>
        <begin position="1571"/>
        <end position="1595"/>
    </location>
</feature>
<reference evidence="8" key="1">
    <citation type="submission" date="2022-12" db="EMBL/GenBank/DDBJ databases">
        <title>Draft genome assemblies for two species of Escallonia (Escalloniales).</title>
        <authorList>
            <person name="Chanderbali A."/>
            <person name="Dervinis C."/>
            <person name="Anghel I."/>
            <person name="Soltis D."/>
            <person name="Soltis P."/>
            <person name="Zapata F."/>
        </authorList>
    </citation>
    <scope>NUCLEOTIDE SEQUENCE</scope>
    <source>
        <strain evidence="8">UCBG92.1500</strain>
        <tissue evidence="8">Leaf</tissue>
    </source>
</reference>
<keyword evidence="6 7" id="KW-0472">Membrane</keyword>
<feature type="transmembrane region" description="Helical" evidence="7">
    <location>
        <begin position="896"/>
        <end position="915"/>
    </location>
</feature>
<evidence type="ECO:0000256" key="4">
    <source>
        <dbReference type="ARBA" id="ARBA00022692"/>
    </source>
</evidence>
<dbReference type="GO" id="GO:0005886">
    <property type="term" value="C:plasma membrane"/>
    <property type="evidence" value="ECO:0007669"/>
    <property type="project" value="TreeGrafter"/>
</dbReference>
<proteinExistence type="inferred from homology"/>
<feature type="transmembrane region" description="Helical" evidence="7">
    <location>
        <begin position="105"/>
        <end position="123"/>
    </location>
</feature>
<accession>A0AA88R8B4</accession>
<name>A0AA88R8B4_9ASTE</name>
<dbReference type="Pfam" id="PF01733">
    <property type="entry name" value="Nucleoside_tran"/>
    <property type="match status" value="4"/>
</dbReference>
<feature type="transmembrane region" description="Helical" evidence="7">
    <location>
        <begin position="234"/>
        <end position="255"/>
    </location>
</feature>
<evidence type="ECO:0000313" key="9">
    <source>
        <dbReference type="Proteomes" id="UP001187471"/>
    </source>
</evidence>
<feature type="transmembrane region" description="Helical" evidence="7">
    <location>
        <begin position="135"/>
        <end position="155"/>
    </location>
</feature>
<feature type="transmembrane region" description="Helical" evidence="7">
    <location>
        <begin position="193"/>
        <end position="214"/>
    </location>
</feature>
<evidence type="ECO:0000256" key="6">
    <source>
        <dbReference type="ARBA" id="ARBA00023136"/>
    </source>
</evidence>
<feature type="transmembrane region" description="Helical" evidence="7">
    <location>
        <begin position="1292"/>
        <end position="1315"/>
    </location>
</feature>
<feature type="transmembrane region" description="Helical" evidence="7">
    <location>
        <begin position="1146"/>
        <end position="1166"/>
    </location>
</feature>
<feature type="transmembrane region" description="Helical" evidence="7">
    <location>
        <begin position="315"/>
        <end position="335"/>
    </location>
</feature>
<dbReference type="InterPro" id="IPR002259">
    <property type="entry name" value="Eqnu_transpt"/>
</dbReference>
<feature type="transmembrane region" description="Helical" evidence="7">
    <location>
        <begin position="1035"/>
        <end position="1057"/>
    </location>
</feature>
<feature type="transmembrane region" description="Helical" evidence="7">
    <location>
        <begin position="367"/>
        <end position="392"/>
    </location>
</feature>
<evidence type="ECO:0000313" key="8">
    <source>
        <dbReference type="EMBL" id="KAK2977090.1"/>
    </source>
</evidence>
<feature type="transmembrane region" description="Helical" evidence="7">
    <location>
        <begin position="404"/>
        <end position="424"/>
    </location>
</feature>
<feature type="transmembrane region" description="Helical" evidence="7">
    <location>
        <begin position="1013"/>
        <end position="1029"/>
    </location>
</feature>
<dbReference type="EMBL" id="JAVXUO010002007">
    <property type="protein sequence ID" value="KAK2977090.1"/>
    <property type="molecule type" value="Genomic_DNA"/>
</dbReference>
<keyword evidence="5 7" id="KW-1133">Transmembrane helix</keyword>
<feature type="transmembrane region" description="Helical" evidence="7">
    <location>
        <begin position="957"/>
        <end position="975"/>
    </location>
</feature>
<keyword evidence="4 7" id="KW-0812">Transmembrane</keyword>
<dbReference type="PANTHER" id="PTHR10332:SF30">
    <property type="entry name" value="EQUILIBRATIVE NUCLEOTIDE TRANSPORTER 2"/>
    <property type="match status" value="1"/>
</dbReference>
<dbReference type="PANTHER" id="PTHR10332">
    <property type="entry name" value="EQUILIBRATIVE NUCLEOSIDE TRANSPORTER"/>
    <property type="match status" value="1"/>
</dbReference>
<feature type="transmembrane region" description="Helical" evidence="7">
    <location>
        <begin position="161"/>
        <end position="181"/>
    </location>
</feature>
<feature type="transmembrane region" description="Helical" evidence="7">
    <location>
        <begin position="921"/>
        <end position="945"/>
    </location>
</feature>
<comment type="caution">
    <text evidence="8">The sequence shown here is derived from an EMBL/GenBank/DDBJ whole genome shotgun (WGS) entry which is preliminary data.</text>
</comment>
<feature type="transmembrane region" description="Helical" evidence="7">
    <location>
        <begin position="1238"/>
        <end position="1262"/>
    </location>
</feature>
<organism evidence="8 9">
    <name type="scientific">Escallonia rubra</name>
    <dbReference type="NCBI Taxonomy" id="112253"/>
    <lineage>
        <taxon>Eukaryota</taxon>
        <taxon>Viridiplantae</taxon>
        <taxon>Streptophyta</taxon>
        <taxon>Embryophyta</taxon>
        <taxon>Tracheophyta</taxon>
        <taxon>Spermatophyta</taxon>
        <taxon>Magnoliopsida</taxon>
        <taxon>eudicotyledons</taxon>
        <taxon>Gunneridae</taxon>
        <taxon>Pentapetalae</taxon>
        <taxon>asterids</taxon>
        <taxon>campanulids</taxon>
        <taxon>Escalloniales</taxon>
        <taxon>Escalloniaceae</taxon>
        <taxon>Escallonia</taxon>
    </lineage>
</organism>
<evidence type="ECO:0000256" key="1">
    <source>
        <dbReference type="ARBA" id="ARBA00004141"/>
    </source>
</evidence>
<feature type="transmembrane region" description="Helical" evidence="7">
    <location>
        <begin position="1335"/>
        <end position="1355"/>
    </location>
</feature>
<feature type="transmembrane region" description="Helical" evidence="7">
    <location>
        <begin position="1483"/>
        <end position="1502"/>
    </location>
</feature>
<protein>
    <recommendedName>
        <fullName evidence="10">Equilibrative nucleoside transporter</fullName>
    </recommendedName>
</protein>
<feature type="transmembrane region" description="Helical" evidence="7">
    <location>
        <begin position="692"/>
        <end position="715"/>
    </location>
</feature>
<feature type="transmembrane region" description="Helical" evidence="7">
    <location>
        <begin position="473"/>
        <end position="490"/>
    </location>
</feature>
<feature type="transmembrane region" description="Helical" evidence="7">
    <location>
        <begin position="1546"/>
        <end position="1565"/>
    </location>
</feature>
<evidence type="ECO:0000256" key="7">
    <source>
        <dbReference type="SAM" id="Phobius"/>
    </source>
</evidence>
<feature type="transmembrane region" description="Helical" evidence="7">
    <location>
        <begin position="565"/>
        <end position="587"/>
    </location>
</feature>
<evidence type="ECO:0000256" key="3">
    <source>
        <dbReference type="ARBA" id="ARBA00022448"/>
    </source>
</evidence>
<keyword evidence="9" id="KW-1185">Reference proteome</keyword>
<feature type="transmembrane region" description="Helical" evidence="7">
    <location>
        <begin position="865"/>
        <end position="884"/>
    </location>
</feature>
<feature type="transmembrane region" description="Helical" evidence="7">
    <location>
        <begin position="656"/>
        <end position="680"/>
    </location>
</feature>
<feature type="transmembrane region" description="Helical" evidence="7">
    <location>
        <begin position="1367"/>
        <end position="1388"/>
    </location>
</feature>
<feature type="transmembrane region" description="Helical" evidence="7">
    <location>
        <begin position="1607"/>
        <end position="1630"/>
    </location>
</feature>
<evidence type="ECO:0008006" key="10">
    <source>
        <dbReference type="Google" id="ProtNLM"/>
    </source>
</evidence>
<feature type="non-terminal residue" evidence="8">
    <location>
        <position position="1631"/>
    </location>
</feature>
<evidence type="ECO:0000256" key="2">
    <source>
        <dbReference type="ARBA" id="ARBA00007965"/>
    </source>
</evidence>
<feature type="transmembrane region" description="Helical" evidence="7">
    <location>
        <begin position="1514"/>
        <end position="1534"/>
    </location>
</feature>
<feature type="transmembrane region" description="Helical" evidence="7">
    <location>
        <begin position="1115"/>
        <end position="1134"/>
    </location>
</feature>
<dbReference type="GO" id="GO:0005337">
    <property type="term" value="F:nucleoside transmembrane transporter activity"/>
    <property type="evidence" value="ECO:0007669"/>
    <property type="project" value="InterPro"/>
</dbReference>